<name>A0A254PU80_9BURK</name>
<dbReference type="Proteomes" id="UP000197528">
    <property type="component" value="Unassembled WGS sequence"/>
</dbReference>
<proteinExistence type="predicted"/>
<evidence type="ECO:0000313" key="2">
    <source>
        <dbReference type="Proteomes" id="UP000197528"/>
    </source>
</evidence>
<comment type="caution">
    <text evidence="1">The sequence shown here is derived from an EMBL/GenBank/DDBJ whole genome shotgun (WGS) entry which is preliminary data.</text>
</comment>
<organism evidence="1 2">
    <name type="scientific">Polynucleobacter campilacus</name>
    <dbReference type="NCBI Taxonomy" id="1743163"/>
    <lineage>
        <taxon>Bacteria</taxon>
        <taxon>Pseudomonadati</taxon>
        <taxon>Pseudomonadota</taxon>
        <taxon>Betaproteobacteria</taxon>
        <taxon>Burkholderiales</taxon>
        <taxon>Burkholderiaceae</taxon>
        <taxon>Polynucleobacter</taxon>
    </lineage>
</organism>
<accession>A0A254PU80</accession>
<dbReference type="AlphaFoldDB" id="A0A254PU80"/>
<reference evidence="1 2" key="1">
    <citation type="submission" date="2017-05" db="EMBL/GenBank/DDBJ databases">
        <title>Genome of Polynucleobacter sp. MWH-Feld-100.</title>
        <authorList>
            <person name="Hahn M.W."/>
        </authorList>
    </citation>
    <scope>NUCLEOTIDE SEQUENCE [LARGE SCALE GENOMIC DNA]</scope>
    <source>
        <strain evidence="1 2">MWH-Feld-100</strain>
    </source>
</reference>
<evidence type="ECO:0000313" key="1">
    <source>
        <dbReference type="EMBL" id="OWS68846.1"/>
    </source>
</evidence>
<gene>
    <name evidence="1" type="ORF">CBI31_08920</name>
</gene>
<keyword evidence="2" id="KW-1185">Reference proteome</keyword>
<dbReference type="EMBL" id="NGUP01000005">
    <property type="protein sequence ID" value="OWS68846.1"/>
    <property type="molecule type" value="Genomic_DNA"/>
</dbReference>
<protein>
    <submittedName>
        <fullName evidence="1">Uncharacterized protein</fullName>
    </submittedName>
</protein>
<sequence>MTSPNGVGKFVAMRHFKHKFAVLQHLVVKIPTVITIRDNLGNKKSSNYLNLMDLFKKYIGGGNCK</sequence>